<protein>
    <submittedName>
        <fullName evidence="1">DUF5365 family protein</fullName>
    </submittedName>
</protein>
<proteinExistence type="predicted"/>
<dbReference type="RefSeq" id="WP_336585812.1">
    <property type="nucleotide sequence ID" value="NZ_JBBAXC010000003.1"/>
</dbReference>
<keyword evidence="2" id="KW-1185">Reference proteome</keyword>
<name>A0ABU8HB53_9BACI</name>
<evidence type="ECO:0000313" key="2">
    <source>
        <dbReference type="Proteomes" id="UP001312865"/>
    </source>
</evidence>
<dbReference type="Proteomes" id="UP001312865">
    <property type="component" value="Unassembled WGS sequence"/>
</dbReference>
<comment type="caution">
    <text evidence="1">The sequence shown here is derived from an EMBL/GenBank/DDBJ whole genome shotgun (WGS) entry which is preliminary data.</text>
</comment>
<gene>
    <name evidence="1" type="ORF">WAK64_04840</name>
</gene>
<dbReference type="InterPro" id="IPR020355">
    <property type="entry name" value="Uncharacterised_YhcU"/>
</dbReference>
<sequence>MKIQSASTEMQEEKIRNLINYFYVRIFPMYFSEQEIQLYKKMNVLYISPQNREFLGTLRESFTVISCLDTLISIIESSDVNQNQHHYEQMFVRNVEILSQKDVFFPFSYALFVQKLNQFDPLTVFDKPANEYLA</sequence>
<reference evidence="1 2" key="1">
    <citation type="journal article" date="2018" name="J. Microbiol.">
        <title>Bacillus spongiae sp. nov., isolated from sponge of Jeju Island.</title>
        <authorList>
            <person name="Lee G.E."/>
            <person name="Im W.T."/>
            <person name="Park J.S."/>
        </authorList>
    </citation>
    <scope>NUCLEOTIDE SEQUENCE [LARGE SCALE GENOMIC DNA]</scope>
    <source>
        <strain evidence="1 2">135PIL107-10</strain>
    </source>
</reference>
<dbReference type="Pfam" id="PF17326">
    <property type="entry name" value="DUF5365"/>
    <property type="match status" value="1"/>
</dbReference>
<evidence type="ECO:0000313" key="1">
    <source>
        <dbReference type="EMBL" id="MEI5906379.1"/>
    </source>
</evidence>
<dbReference type="EMBL" id="JBBAXC010000003">
    <property type="protein sequence ID" value="MEI5906379.1"/>
    <property type="molecule type" value="Genomic_DNA"/>
</dbReference>
<organism evidence="1 2">
    <name type="scientific">Bacillus spongiae</name>
    <dbReference type="NCBI Taxonomy" id="2683610"/>
    <lineage>
        <taxon>Bacteria</taxon>
        <taxon>Bacillati</taxon>
        <taxon>Bacillota</taxon>
        <taxon>Bacilli</taxon>
        <taxon>Bacillales</taxon>
        <taxon>Bacillaceae</taxon>
        <taxon>Bacillus</taxon>
    </lineage>
</organism>
<accession>A0ABU8HB53</accession>